<proteinExistence type="predicted"/>
<dbReference type="InterPro" id="IPR036683">
    <property type="entry name" value="CO_DH_flav_C_dom_sf"/>
</dbReference>
<dbReference type="Gene3D" id="3.30.390.50">
    <property type="entry name" value="CO dehydrogenase flavoprotein, C-terminal domain"/>
    <property type="match status" value="1"/>
</dbReference>
<feature type="non-terminal residue" evidence="1">
    <location>
        <position position="67"/>
    </location>
</feature>
<sequence length="67" mass="7904">MIDDEILVNIHIPLQLSTNKTFLRSYKQARRRDDDIGIVSAGLHVELEPVESTDKQQWRIVYTRFSF</sequence>
<gene>
    <name evidence="1" type="ORF">GIL414_LOCUS52158</name>
</gene>
<organism evidence="1 2">
    <name type="scientific">Rotaria magnacalcarata</name>
    <dbReference type="NCBI Taxonomy" id="392030"/>
    <lineage>
        <taxon>Eukaryota</taxon>
        <taxon>Metazoa</taxon>
        <taxon>Spiralia</taxon>
        <taxon>Gnathifera</taxon>
        <taxon>Rotifera</taxon>
        <taxon>Eurotatoria</taxon>
        <taxon>Bdelloidea</taxon>
        <taxon>Philodinida</taxon>
        <taxon>Philodinidae</taxon>
        <taxon>Rotaria</taxon>
    </lineage>
</organism>
<accession>A0A8S3CF27</accession>
<comment type="caution">
    <text evidence="1">The sequence shown here is derived from an EMBL/GenBank/DDBJ whole genome shotgun (WGS) entry which is preliminary data.</text>
</comment>
<reference evidence="1" key="1">
    <citation type="submission" date="2021-02" db="EMBL/GenBank/DDBJ databases">
        <authorList>
            <person name="Nowell W R."/>
        </authorList>
    </citation>
    <scope>NUCLEOTIDE SEQUENCE</scope>
</reference>
<name>A0A8S3CF27_9BILA</name>
<evidence type="ECO:0000313" key="1">
    <source>
        <dbReference type="EMBL" id="CAF4907540.1"/>
    </source>
</evidence>
<dbReference type="SUPFAM" id="SSF55447">
    <property type="entry name" value="CO dehydrogenase flavoprotein C-terminal domain-like"/>
    <property type="match status" value="1"/>
</dbReference>
<protein>
    <submittedName>
        <fullName evidence="1">Uncharacterized protein</fullName>
    </submittedName>
</protein>
<dbReference type="AlphaFoldDB" id="A0A8S3CF27"/>
<evidence type="ECO:0000313" key="2">
    <source>
        <dbReference type="Proteomes" id="UP000681720"/>
    </source>
</evidence>
<dbReference type="Proteomes" id="UP000681720">
    <property type="component" value="Unassembled WGS sequence"/>
</dbReference>
<dbReference type="EMBL" id="CAJOBJ010177967">
    <property type="protein sequence ID" value="CAF4907540.1"/>
    <property type="molecule type" value="Genomic_DNA"/>
</dbReference>